<dbReference type="AlphaFoldDB" id="A0A193LD41"/>
<keyword evidence="1" id="KW-0808">Transferase</keyword>
<dbReference type="InterPro" id="IPR000719">
    <property type="entry name" value="Prot_kinase_dom"/>
</dbReference>
<feature type="region of interest" description="Disordered" evidence="6">
    <location>
        <begin position="336"/>
        <end position="355"/>
    </location>
</feature>
<organism evidence="9 10">
    <name type="scientific">Woeseia oceani</name>
    <dbReference type="NCBI Taxonomy" id="1548547"/>
    <lineage>
        <taxon>Bacteria</taxon>
        <taxon>Pseudomonadati</taxon>
        <taxon>Pseudomonadota</taxon>
        <taxon>Gammaproteobacteria</taxon>
        <taxon>Woeseiales</taxon>
        <taxon>Woeseiaceae</taxon>
        <taxon>Woeseia</taxon>
    </lineage>
</organism>
<accession>A0A193LD41</accession>
<dbReference type="STRING" id="1548547.BA177_03780"/>
<evidence type="ECO:0000256" key="3">
    <source>
        <dbReference type="ARBA" id="ARBA00022777"/>
    </source>
</evidence>
<dbReference type="SMART" id="SM00028">
    <property type="entry name" value="TPR"/>
    <property type="match status" value="5"/>
</dbReference>
<dbReference type="PANTHER" id="PTHR43289">
    <property type="entry name" value="MITOGEN-ACTIVATED PROTEIN KINASE KINASE KINASE 20-RELATED"/>
    <property type="match status" value="1"/>
</dbReference>
<dbReference type="InterPro" id="IPR011009">
    <property type="entry name" value="Kinase-like_dom_sf"/>
</dbReference>
<dbReference type="SMART" id="SM00220">
    <property type="entry name" value="S_TKc"/>
    <property type="match status" value="1"/>
</dbReference>
<evidence type="ECO:0000313" key="10">
    <source>
        <dbReference type="Proteomes" id="UP000092695"/>
    </source>
</evidence>
<keyword evidence="3" id="KW-0418">Kinase</keyword>
<evidence type="ECO:0000256" key="6">
    <source>
        <dbReference type="SAM" id="MobiDB-lite"/>
    </source>
</evidence>
<dbReference type="Gene3D" id="3.30.200.20">
    <property type="entry name" value="Phosphorylase Kinase, domain 1"/>
    <property type="match status" value="1"/>
</dbReference>
<dbReference type="PROSITE" id="PS00107">
    <property type="entry name" value="PROTEIN_KINASE_ATP"/>
    <property type="match status" value="1"/>
</dbReference>
<keyword evidence="2 5" id="KW-0547">Nucleotide-binding</keyword>
<dbReference type="Gene3D" id="1.10.510.10">
    <property type="entry name" value="Transferase(Phosphotransferase) domain 1"/>
    <property type="match status" value="1"/>
</dbReference>
<evidence type="ECO:0000256" key="1">
    <source>
        <dbReference type="ARBA" id="ARBA00022679"/>
    </source>
</evidence>
<evidence type="ECO:0000313" key="9">
    <source>
        <dbReference type="EMBL" id="ANO50445.1"/>
    </source>
</evidence>
<dbReference type="Proteomes" id="UP000092695">
    <property type="component" value="Chromosome"/>
</dbReference>
<dbReference type="Pfam" id="PF13374">
    <property type="entry name" value="TPR_10"/>
    <property type="match status" value="1"/>
</dbReference>
<dbReference type="CDD" id="cd14014">
    <property type="entry name" value="STKc_PknB_like"/>
    <property type="match status" value="1"/>
</dbReference>
<keyword evidence="7" id="KW-0812">Transmembrane</keyword>
<dbReference type="PROSITE" id="PS00108">
    <property type="entry name" value="PROTEIN_KINASE_ST"/>
    <property type="match status" value="1"/>
</dbReference>
<dbReference type="Pfam" id="PF00069">
    <property type="entry name" value="Pkinase"/>
    <property type="match status" value="1"/>
</dbReference>
<dbReference type="SUPFAM" id="SSF56112">
    <property type="entry name" value="Protein kinase-like (PK-like)"/>
    <property type="match status" value="1"/>
</dbReference>
<feature type="domain" description="Protein kinase" evidence="8">
    <location>
        <begin position="106"/>
        <end position="391"/>
    </location>
</feature>
<gene>
    <name evidence="9" type="ORF">BA177_03780</name>
</gene>
<name>A0A193LD41_9GAMM</name>
<dbReference type="InterPro" id="IPR017441">
    <property type="entry name" value="Protein_kinase_ATP_BS"/>
</dbReference>
<keyword evidence="4 5" id="KW-0067">ATP-binding</keyword>
<keyword evidence="10" id="KW-1185">Reference proteome</keyword>
<dbReference type="InterPro" id="IPR019734">
    <property type="entry name" value="TPR_rpt"/>
</dbReference>
<dbReference type="SUPFAM" id="SSF48452">
    <property type="entry name" value="TPR-like"/>
    <property type="match status" value="2"/>
</dbReference>
<keyword evidence="7" id="KW-0472">Membrane</keyword>
<evidence type="ECO:0000256" key="7">
    <source>
        <dbReference type="SAM" id="Phobius"/>
    </source>
</evidence>
<dbReference type="PROSITE" id="PS50011">
    <property type="entry name" value="PROTEIN_KINASE_DOM"/>
    <property type="match status" value="1"/>
</dbReference>
<dbReference type="GO" id="GO:0004674">
    <property type="term" value="F:protein serine/threonine kinase activity"/>
    <property type="evidence" value="ECO:0007669"/>
    <property type="project" value="TreeGrafter"/>
</dbReference>
<feature type="transmembrane region" description="Helical" evidence="7">
    <location>
        <begin position="416"/>
        <end position="440"/>
    </location>
</feature>
<dbReference type="EMBL" id="CP016268">
    <property type="protein sequence ID" value="ANO50445.1"/>
    <property type="molecule type" value="Genomic_DNA"/>
</dbReference>
<evidence type="ECO:0000256" key="4">
    <source>
        <dbReference type="ARBA" id="ARBA00022840"/>
    </source>
</evidence>
<evidence type="ECO:0000256" key="2">
    <source>
        <dbReference type="ARBA" id="ARBA00022741"/>
    </source>
</evidence>
<evidence type="ECO:0000259" key="8">
    <source>
        <dbReference type="PROSITE" id="PS50011"/>
    </source>
</evidence>
<dbReference type="Pfam" id="PF13424">
    <property type="entry name" value="TPR_12"/>
    <property type="match status" value="1"/>
</dbReference>
<dbReference type="InterPro" id="IPR011990">
    <property type="entry name" value="TPR-like_helical_dom_sf"/>
</dbReference>
<reference evidence="9 10" key="1">
    <citation type="submission" date="2016-06" db="EMBL/GenBank/DDBJ databases">
        <title>Complete genome sequence of a deep-branching marine Gamma Proteobacterium Woeseia oceani type strain XK5.</title>
        <authorList>
            <person name="Mu D."/>
            <person name="Du Z."/>
        </authorList>
    </citation>
    <scope>NUCLEOTIDE SEQUENCE [LARGE SCALE GENOMIC DNA]</scope>
    <source>
        <strain evidence="9 10">XK5</strain>
    </source>
</reference>
<sequence>MLETALGLSGDERDRYIARECQGDEALQAELLELIALDDDQTGGLHSAIDGALRQALPSLSGGQADSRGDGEQNSASLSDLSFFQSEEFRPQAVQTLNKGNRIGQFEIQRLLGSGGMGEVYEALQLEPVQRTVAVKVIRYGAQDPGIMARFDSERQTLALMSHPAIAAVYDAGYAPDGRPYFAMELVDGVPIDAYLREHRLSLQKTLELLISVCRGVQHAHQRGVIHRDLKPSNILVIEQDGRPTPKIIDFGIAKAASTVNPDNEHMTQVGQLIGTLRYMSPEQADSMGVDVDTRSDVYAVGTIFYEILTGRHPLNPEAMSSASFAERQRAFREYDPLPPSRVTDSSTPAARSPSELKGDLDWILLKALQKDREQRYSSVGELARDLERHLKNEPVEASPPTARYRWSKFYRRNRIGVLAAAAVTASIIIGVAMGTVGFVRALAAEKEAVIQAEAAGEVSQFLVGLFEASDPNKGGSADTTARELLDRGAQQLDGRLNNQPNTKAQLLQTLGNVYEILGLLNESFDKRFEAAQVLASLENADPLRHASVLADLSVSYRRRGDFQDAHDMAEKALATFHGTRSNDGAAESYILSALGIAKLTLGKYEEAEPVLQDSLRLVSDAAPGSAGHATSAYNLAGLYNYMGRFSEAIPLVQQAIDIRLQIDPDAPRIGDMYDGMGILQLGLGQYGAAADSMKKGLEARRDYFGDDHYLVGLSLQNLAEVAYVQGDYLETAAMAAEAISISERAEGDIEWRHLAAQYELLAMASAPVGRLEQAYAAVSRAKALRAEYTPEDHPDALLAEHAEAMVMLEDGHYGEAAERLERILEHRQTGISADGLDLYEALVRAYTSTEQYPRAEALCKQSAEKLDLQNQADNLIAVRLKESCARFSRPTSNAAE</sequence>
<feature type="binding site" evidence="5">
    <location>
        <position position="136"/>
    </location>
    <ligand>
        <name>ATP</name>
        <dbReference type="ChEBI" id="CHEBI:30616"/>
    </ligand>
</feature>
<keyword evidence="7" id="KW-1133">Transmembrane helix</keyword>
<dbReference type="PANTHER" id="PTHR43289:SF6">
    <property type="entry name" value="SERINE_THREONINE-PROTEIN KINASE NEKL-3"/>
    <property type="match status" value="1"/>
</dbReference>
<protein>
    <recommendedName>
        <fullName evidence="8">Protein kinase domain-containing protein</fullName>
    </recommendedName>
</protein>
<dbReference type="Gene3D" id="1.25.40.10">
    <property type="entry name" value="Tetratricopeptide repeat domain"/>
    <property type="match status" value="3"/>
</dbReference>
<proteinExistence type="predicted"/>
<dbReference type="InterPro" id="IPR008271">
    <property type="entry name" value="Ser/Thr_kinase_AS"/>
</dbReference>
<evidence type="ECO:0000256" key="5">
    <source>
        <dbReference type="PROSITE-ProRule" id="PRU10141"/>
    </source>
</evidence>
<dbReference type="KEGG" id="woc:BA177_03780"/>
<dbReference type="GO" id="GO:0005524">
    <property type="term" value="F:ATP binding"/>
    <property type="evidence" value="ECO:0007669"/>
    <property type="project" value="UniProtKB-UniRule"/>
</dbReference>